<name>A0A1C4GQ74_RHOSG</name>
<dbReference type="AlphaFoldDB" id="A0A1C4GQ74"/>
<feature type="compositionally biased region" description="Polar residues" evidence="1">
    <location>
        <begin position="68"/>
        <end position="77"/>
    </location>
</feature>
<dbReference type="EMBL" id="NOVD01000036">
    <property type="protein sequence ID" value="PCK24172.1"/>
    <property type="molecule type" value="Genomic_DNA"/>
</dbReference>
<dbReference type="Proteomes" id="UP000230886">
    <property type="component" value="Unassembled WGS sequence"/>
</dbReference>
<protein>
    <submittedName>
        <fullName evidence="2">Uncharacterized protein</fullName>
    </submittedName>
</protein>
<sequence length="192" mass="20716">MTLVLGIIGVIALFLLAWQVFVRLPATLNRRDQAQEGQPDWLTGGGDKDDAVSGSGAVGGHSGFDGSADSSKYGTSHQDQRAPLARTPDYKDHGQDPDEYQELVNVDLPSNTALVQLTAFEAEHCAMIIGAYLQGQTGYEPAALDVRWFLLAAAASARHPDNDHLAQVLASRRDAVMNWPFPRPGGPRAQPR</sequence>
<comment type="caution">
    <text evidence="2">The sequence shown here is derived from an EMBL/GenBank/DDBJ whole genome shotgun (WGS) entry which is preliminary data.</text>
</comment>
<reference evidence="2 3" key="1">
    <citation type="submission" date="2017-07" db="EMBL/GenBank/DDBJ databases">
        <title>Draft sequence of Rhodococcus enclensis 23b-28.</title>
        <authorList>
            <person name="Besaury L."/>
            <person name="Sancelme M."/>
            <person name="Amato P."/>
            <person name="Lallement A."/>
            <person name="Delort A.-M."/>
        </authorList>
    </citation>
    <scope>NUCLEOTIDE SEQUENCE [LARGE SCALE GENOMIC DNA]</scope>
    <source>
        <strain evidence="2 3">23b-28</strain>
    </source>
</reference>
<organism evidence="2 3">
    <name type="scientific">Rhodococcus qingshengii</name>
    <dbReference type="NCBI Taxonomy" id="334542"/>
    <lineage>
        <taxon>Bacteria</taxon>
        <taxon>Bacillati</taxon>
        <taxon>Actinomycetota</taxon>
        <taxon>Actinomycetes</taxon>
        <taxon>Mycobacteriales</taxon>
        <taxon>Nocardiaceae</taxon>
        <taxon>Rhodococcus</taxon>
        <taxon>Rhodococcus erythropolis group</taxon>
    </lineage>
</organism>
<proteinExistence type="predicted"/>
<evidence type="ECO:0000313" key="3">
    <source>
        <dbReference type="Proteomes" id="UP000230886"/>
    </source>
</evidence>
<accession>A0A1C4GQ74</accession>
<evidence type="ECO:0000256" key="1">
    <source>
        <dbReference type="SAM" id="MobiDB-lite"/>
    </source>
</evidence>
<feature type="region of interest" description="Disordered" evidence="1">
    <location>
        <begin position="32"/>
        <end position="97"/>
    </location>
</feature>
<evidence type="ECO:0000313" key="2">
    <source>
        <dbReference type="EMBL" id="PCK24172.1"/>
    </source>
</evidence>
<dbReference type="RefSeq" id="WP_058228440.1">
    <property type="nucleotide sequence ID" value="NZ_FMBB01000037.1"/>
</dbReference>
<gene>
    <name evidence="2" type="ORF">CHR55_27410</name>
</gene>